<feature type="domain" description="UspA" evidence="2">
    <location>
        <begin position="3"/>
        <end position="76"/>
    </location>
</feature>
<feature type="domain" description="UspA" evidence="2">
    <location>
        <begin position="242"/>
        <end position="290"/>
    </location>
</feature>
<gene>
    <name evidence="3" type="ORF">D3874_06340</name>
</gene>
<dbReference type="SUPFAM" id="SSF52402">
    <property type="entry name" value="Adenine nucleotide alpha hydrolases-like"/>
    <property type="match status" value="2"/>
</dbReference>
<evidence type="ECO:0000313" key="3">
    <source>
        <dbReference type="EMBL" id="RJF86688.1"/>
    </source>
</evidence>
<dbReference type="Pfam" id="PF00582">
    <property type="entry name" value="Usp"/>
    <property type="match status" value="2"/>
</dbReference>
<dbReference type="AlphaFoldDB" id="A0A418W9L5"/>
<proteinExistence type="inferred from homology"/>
<dbReference type="PANTHER" id="PTHR46268:SF15">
    <property type="entry name" value="UNIVERSAL STRESS PROTEIN HP_0031"/>
    <property type="match status" value="1"/>
</dbReference>
<protein>
    <recommendedName>
        <fullName evidence="2">UspA domain-containing protein</fullName>
    </recommendedName>
</protein>
<accession>A0A418W9L5</accession>
<evidence type="ECO:0000256" key="1">
    <source>
        <dbReference type="ARBA" id="ARBA00008791"/>
    </source>
</evidence>
<keyword evidence="4" id="KW-1185">Reference proteome</keyword>
<dbReference type="EMBL" id="QYUK01000011">
    <property type="protein sequence ID" value="RJF86688.1"/>
    <property type="molecule type" value="Genomic_DNA"/>
</dbReference>
<dbReference type="Proteomes" id="UP000284605">
    <property type="component" value="Unassembled WGS sequence"/>
</dbReference>
<comment type="caution">
    <text evidence="3">The sequence shown here is derived from an EMBL/GenBank/DDBJ whole genome shotgun (WGS) entry which is preliminary data.</text>
</comment>
<dbReference type="InterPro" id="IPR006016">
    <property type="entry name" value="UspA"/>
</dbReference>
<dbReference type="PRINTS" id="PR01438">
    <property type="entry name" value="UNVRSLSTRESS"/>
</dbReference>
<evidence type="ECO:0000259" key="2">
    <source>
        <dbReference type="Pfam" id="PF00582"/>
    </source>
</evidence>
<sequence length="291" mass="31280">MSFRKLLVPVERPKTARTALRYALELARELDAHVEVFHPQLDPAMVLPPVFDGLSGMAYAPELLAQAQKSADDLHAEIKAMIEGELASLGCSDIARGHRAGFSISFETAIGPPERLVARRGRIADVTIVARAPHGSRGETDCLAGALWASARPVILVPGAEDSFSANGKRPERIVVAWNGSAEASRAIAAALPMLVQAVAVEILTIDNAVDREALDRVRDYFLTHGIEVTGKSVASNGETLAKVLLDRVVEREADMIVMGAYTHSRLREYLLGGLTQQVMDGAPVPVLLAH</sequence>
<dbReference type="PANTHER" id="PTHR46268">
    <property type="entry name" value="STRESS RESPONSE PROTEIN NHAX"/>
    <property type="match status" value="1"/>
</dbReference>
<dbReference type="RefSeq" id="WP_119777333.1">
    <property type="nucleotide sequence ID" value="NZ_QYUK01000011.1"/>
</dbReference>
<organism evidence="3 4">
    <name type="scientific">Oleomonas cavernae</name>
    <dbReference type="NCBI Taxonomy" id="2320859"/>
    <lineage>
        <taxon>Bacteria</taxon>
        <taxon>Pseudomonadati</taxon>
        <taxon>Pseudomonadota</taxon>
        <taxon>Alphaproteobacteria</taxon>
        <taxon>Acetobacterales</taxon>
        <taxon>Acetobacteraceae</taxon>
        <taxon>Oleomonas</taxon>
    </lineage>
</organism>
<dbReference type="OrthoDB" id="9804721at2"/>
<dbReference type="InterPro" id="IPR006015">
    <property type="entry name" value="Universal_stress_UspA"/>
</dbReference>
<name>A0A418W9L5_9PROT</name>
<reference evidence="3 4" key="1">
    <citation type="submission" date="2018-09" db="EMBL/GenBank/DDBJ databases">
        <authorList>
            <person name="Zhu H."/>
        </authorList>
    </citation>
    <scope>NUCLEOTIDE SEQUENCE [LARGE SCALE GENOMIC DNA]</scope>
    <source>
        <strain evidence="3 4">K1W22B-8</strain>
    </source>
</reference>
<dbReference type="CDD" id="cd00293">
    <property type="entry name" value="USP-like"/>
    <property type="match status" value="1"/>
</dbReference>
<evidence type="ECO:0000313" key="4">
    <source>
        <dbReference type="Proteomes" id="UP000284605"/>
    </source>
</evidence>
<dbReference type="Gene3D" id="3.40.50.12370">
    <property type="match status" value="1"/>
</dbReference>
<comment type="similarity">
    <text evidence="1">Belongs to the universal stress protein A family.</text>
</comment>